<organism evidence="4 5">
    <name type="scientific">Sporofaciens musculi</name>
    <dbReference type="NCBI Taxonomy" id="2681861"/>
    <lineage>
        <taxon>Bacteria</taxon>
        <taxon>Bacillati</taxon>
        <taxon>Bacillota</taxon>
        <taxon>Clostridia</taxon>
        <taxon>Lachnospirales</taxon>
        <taxon>Lachnospiraceae</taxon>
        <taxon>Sporofaciens</taxon>
    </lineage>
</organism>
<comment type="caution">
    <text evidence="4">The sequence shown here is derived from an EMBL/GenBank/DDBJ whole genome shotgun (WGS) entry which is preliminary data.</text>
</comment>
<dbReference type="GO" id="GO:0000160">
    <property type="term" value="P:phosphorelay signal transduction system"/>
    <property type="evidence" value="ECO:0007669"/>
    <property type="project" value="InterPro"/>
</dbReference>
<gene>
    <name evidence="4" type="ORF">GN277_23500</name>
</gene>
<sequence length="78" mass="9214">MSYYEFQILVCLANQSGRIFTKEQLYNKIYGDEKIVDVDNAVYRIICSIRKKLSNAWKNHEYIQTVRGVGYKFVVPED</sequence>
<dbReference type="Gene3D" id="1.10.10.10">
    <property type="entry name" value="Winged helix-like DNA-binding domain superfamily/Winged helix DNA-binding domain"/>
    <property type="match status" value="1"/>
</dbReference>
<reference evidence="4 5" key="1">
    <citation type="submission" date="2019-12" db="EMBL/GenBank/DDBJ databases">
        <title>Sporaefaciens musculi gen. nov., sp. nov., a novel bacterium isolated from the caecum of an obese mouse.</title>
        <authorList>
            <person name="Rasmussen T.S."/>
            <person name="Streidl T."/>
            <person name="Hitch T.C.A."/>
            <person name="Wortmann E."/>
            <person name="Deptula P."/>
            <person name="Hansen M."/>
            <person name="Nielsen D.S."/>
            <person name="Clavel T."/>
            <person name="Vogensen F.K."/>
        </authorList>
    </citation>
    <scope>NUCLEOTIDE SEQUENCE [LARGE SCALE GENOMIC DNA]</scope>
    <source>
        <strain evidence="4 5">WCA-9-b2</strain>
    </source>
</reference>
<dbReference type="GO" id="GO:0006355">
    <property type="term" value="P:regulation of DNA-templated transcription"/>
    <property type="evidence" value="ECO:0007669"/>
    <property type="project" value="InterPro"/>
</dbReference>
<keyword evidence="1 2" id="KW-0238">DNA-binding</keyword>
<evidence type="ECO:0000313" key="4">
    <source>
        <dbReference type="EMBL" id="MXP78212.1"/>
    </source>
</evidence>
<dbReference type="Pfam" id="PF00486">
    <property type="entry name" value="Trans_reg_C"/>
    <property type="match status" value="1"/>
</dbReference>
<evidence type="ECO:0000256" key="2">
    <source>
        <dbReference type="PROSITE-ProRule" id="PRU01091"/>
    </source>
</evidence>
<dbReference type="InterPro" id="IPR036388">
    <property type="entry name" value="WH-like_DNA-bd_sf"/>
</dbReference>
<feature type="DNA-binding region" description="OmpR/PhoB-type" evidence="2">
    <location>
        <begin position="1"/>
        <end position="75"/>
    </location>
</feature>
<dbReference type="SUPFAM" id="SSF46894">
    <property type="entry name" value="C-terminal effector domain of the bipartite response regulators"/>
    <property type="match status" value="1"/>
</dbReference>
<dbReference type="RefSeq" id="WP_159754530.1">
    <property type="nucleotide sequence ID" value="NZ_WUQX01000001.1"/>
</dbReference>
<dbReference type="EMBL" id="WUQX01000001">
    <property type="protein sequence ID" value="MXP78212.1"/>
    <property type="molecule type" value="Genomic_DNA"/>
</dbReference>
<dbReference type="InterPro" id="IPR001867">
    <property type="entry name" value="OmpR/PhoB-type_DNA-bd"/>
</dbReference>
<dbReference type="CDD" id="cd00383">
    <property type="entry name" value="trans_reg_C"/>
    <property type="match status" value="1"/>
</dbReference>
<dbReference type="PROSITE" id="PS51755">
    <property type="entry name" value="OMPR_PHOB"/>
    <property type="match status" value="1"/>
</dbReference>
<feature type="domain" description="OmpR/PhoB-type" evidence="3">
    <location>
        <begin position="1"/>
        <end position="75"/>
    </location>
</feature>
<protein>
    <recommendedName>
        <fullName evidence="3">OmpR/PhoB-type domain-containing protein</fullName>
    </recommendedName>
</protein>
<evidence type="ECO:0000313" key="5">
    <source>
        <dbReference type="Proteomes" id="UP000460412"/>
    </source>
</evidence>
<name>A0A7X3ML29_9FIRM</name>
<dbReference type="SMART" id="SM00862">
    <property type="entry name" value="Trans_reg_C"/>
    <property type="match status" value="1"/>
</dbReference>
<accession>A0A7X3ML29</accession>
<dbReference type="AlphaFoldDB" id="A0A7X3ML29"/>
<evidence type="ECO:0000256" key="1">
    <source>
        <dbReference type="ARBA" id="ARBA00023125"/>
    </source>
</evidence>
<keyword evidence="5" id="KW-1185">Reference proteome</keyword>
<dbReference type="InterPro" id="IPR016032">
    <property type="entry name" value="Sig_transdc_resp-reg_C-effctor"/>
</dbReference>
<evidence type="ECO:0000259" key="3">
    <source>
        <dbReference type="PROSITE" id="PS51755"/>
    </source>
</evidence>
<dbReference type="GO" id="GO:0003677">
    <property type="term" value="F:DNA binding"/>
    <property type="evidence" value="ECO:0007669"/>
    <property type="project" value="UniProtKB-UniRule"/>
</dbReference>
<proteinExistence type="predicted"/>
<dbReference type="Proteomes" id="UP000460412">
    <property type="component" value="Unassembled WGS sequence"/>
</dbReference>